<dbReference type="Proteomes" id="UP000652761">
    <property type="component" value="Unassembled WGS sequence"/>
</dbReference>
<gene>
    <name evidence="2" type="ORF">Taro_043987</name>
</gene>
<accession>A0A843X1T2</accession>
<protein>
    <submittedName>
        <fullName evidence="2">Uncharacterized protein</fullName>
    </submittedName>
</protein>
<comment type="caution">
    <text evidence="2">The sequence shown here is derived from an EMBL/GenBank/DDBJ whole genome shotgun (WGS) entry which is preliminary data.</text>
</comment>
<proteinExistence type="predicted"/>
<keyword evidence="1" id="KW-1133">Transmembrane helix</keyword>
<evidence type="ECO:0000313" key="2">
    <source>
        <dbReference type="EMBL" id="MQM11085.1"/>
    </source>
</evidence>
<keyword evidence="1" id="KW-0812">Transmembrane</keyword>
<reference evidence="2" key="1">
    <citation type="submission" date="2017-07" db="EMBL/GenBank/DDBJ databases">
        <title>Taro Niue Genome Assembly and Annotation.</title>
        <authorList>
            <person name="Atibalentja N."/>
            <person name="Keating K."/>
            <person name="Fields C.J."/>
        </authorList>
    </citation>
    <scope>NUCLEOTIDE SEQUENCE</scope>
    <source>
        <strain evidence="2">Niue_2</strain>
        <tissue evidence="2">Leaf</tissue>
    </source>
</reference>
<feature type="transmembrane region" description="Helical" evidence="1">
    <location>
        <begin position="179"/>
        <end position="196"/>
    </location>
</feature>
<evidence type="ECO:0000256" key="1">
    <source>
        <dbReference type="SAM" id="Phobius"/>
    </source>
</evidence>
<name>A0A843X1T2_COLES</name>
<keyword evidence="1" id="KW-0472">Membrane</keyword>
<dbReference type="AlphaFoldDB" id="A0A843X1T2"/>
<sequence length="284" mass="31156">MLYSVSVFARAKQMFVCRVAPLVEHCDTCLWLLSALCWLVVNSGEVLPEFFSVGSGRGELVCVLVKVLPRITLLSLLAEVLPRSARCLFWATIVLPLWFKVCRLVGPRSGEVLPGRLLALLVEVIPKAASCCFGCRCSLSVEMSCRCCRSNCRCDNLFGRCRSRCCALGRVSGHGAGQVVFLFVFEFSWLCLWSFVCPHGQVFCFVSCALHVLPDGGLVSAVGVWLAVPLGLTNHVYFLFIEQQKQLDAAGSRRRLTQARACGAAGRQWQAVKVPRSAGACEQS</sequence>
<organism evidence="2 3">
    <name type="scientific">Colocasia esculenta</name>
    <name type="common">Wild taro</name>
    <name type="synonym">Arum esculentum</name>
    <dbReference type="NCBI Taxonomy" id="4460"/>
    <lineage>
        <taxon>Eukaryota</taxon>
        <taxon>Viridiplantae</taxon>
        <taxon>Streptophyta</taxon>
        <taxon>Embryophyta</taxon>
        <taxon>Tracheophyta</taxon>
        <taxon>Spermatophyta</taxon>
        <taxon>Magnoliopsida</taxon>
        <taxon>Liliopsida</taxon>
        <taxon>Araceae</taxon>
        <taxon>Aroideae</taxon>
        <taxon>Colocasieae</taxon>
        <taxon>Colocasia</taxon>
    </lineage>
</organism>
<keyword evidence="3" id="KW-1185">Reference proteome</keyword>
<evidence type="ECO:0000313" key="3">
    <source>
        <dbReference type="Proteomes" id="UP000652761"/>
    </source>
</evidence>
<feature type="transmembrane region" description="Helical" evidence="1">
    <location>
        <begin position="216"/>
        <end position="240"/>
    </location>
</feature>
<dbReference type="EMBL" id="NMUH01004863">
    <property type="protein sequence ID" value="MQM11085.1"/>
    <property type="molecule type" value="Genomic_DNA"/>
</dbReference>